<dbReference type="Pfam" id="PF26639">
    <property type="entry name" value="Het-6_barrel"/>
    <property type="match status" value="1"/>
</dbReference>
<evidence type="ECO:0000259" key="1">
    <source>
        <dbReference type="Pfam" id="PF06985"/>
    </source>
</evidence>
<proteinExistence type="predicted"/>
<dbReference type="Pfam" id="PF06985">
    <property type="entry name" value="HET"/>
    <property type="match status" value="1"/>
</dbReference>
<dbReference type="OrthoDB" id="3557394at2759"/>
<dbReference type="PANTHER" id="PTHR24148">
    <property type="entry name" value="ANKYRIN REPEAT DOMAIN-CONTAINING PROTEIN 39 HOMOLOG-RELATED"/>
    <property type="match status" value="1"/>
</dbReference>
<dbReference type="STRING" id="1460663.A0A177CJY0"/>
<protein>
    <submittedName>
        <fullName evidence="2">HET-domain-containing protein</fullName>
    </submittedName>
</protein>
<organism evidence="2 3">
    <name type="scientific">Paraphaeosphaeria sporulosa</name>
    <dbReference type="NCBI Taxonomy" id="1460663"/>
    <lineage>
        <taxon>Eukaryota</taxon>
        <taxon>Fungi</taxon>
        <taxon>Dikarya</taxon>
        <taxon>Ascomycota</taxon>
        <taxon>Pezizomycotina</taxon>
        <taxon>Dothideomycetes</taxon>
        <taxon>Pleosporomycetidae</taxon>
        <taxon>Pleosporales</taxon>
        <taxon>Massarineae</taxon>
        <taxon>Didymosphaeriaceae</taxon>
        <taxon>Paraphaeosphaeria</taxon>
    </lineage>
</organism>
<dbReference type="EMBL" id="KV441551">
    <property type="protein sequence ID" value="OAG07140.1"/>
    <property type="molecule type" value="Genomic_DNA"/>
</dbReference>
<reference evidence="2 3" key="1">
    <citation type="submission" date="2016-05" db="EMBL/GenBank/DDBJ databases">
        <title>Comparative analysis of secretome profiles of manganese(II)-oxidizing ascomycete fungi.</title>
        <authorList>
            <consortium name="DOE Joint Genome Institute"/>
            <person name="Zeiner C.A."/>
            <person name="Purvine S.O."/>
            <person name="Zink E.M."/>
            <person name="Wu S."/>
            <person name="Pasa-Tolic L."/>
            <person name="Chaput D.L."/>
            <person name="Haridas S."/>
            <person name="Grigoriev I.V."/>
            <person name="Santelli C.M."/>
            <person name="Hansel C.M."/>
        </authorList>
    </citation>
    <scope>NUCLEOTIDE SEQUENCE [LARGE SCALE GENOMIC DNA]</scope>
    <source>
        <strain evidence="2 3">AP3s5-JAC2a</strain>
    </source>
</reference>
<dbReference type="AlphaFoldDB" id="A0A177CJY0"/>
<dbReference type="RefSeq" id="XP_018037505.1">
    <property type="nucleotide sequence ID" value="XM_018178249.1"/>
</dbReference>
<feature type="domain" description="Heterokaryon incompatibility" evidence="1">
    <location>
        <begin position="46"/>
        <end position="211"/>
    </location>
</feature>
<dbReference type="Proteomes" id="UP000077069">
    <property type="component" value="Unassembled WGS sequence"/>
</dbReference>
<accession>A0A177CJY0</accession>
<dbReference type="GeneID" id="28761735"/>
<name>A0A177CJY0_9PLEO</name>
<evidence type="ECO:0000313" key="2">
    <source>
        <dbReference type="EMBL" id="OAG07140.1"/>
    </source>
</evidence>
<keyword evidence="3" id="KW-1185">Reference proteome</keyword>
<dbReference type="PANTHER" id="PTHR24148:SF64">
    <property type="entry name" value="HETEROKARYON INCOMPATIBILITY DOMAIN-CONTAINING PROTEIN"/>
    <property type="match status" value="1"/>
</dbReference>
<evidence type="ECO:0000313" key="3">
    <source>
        <dbReference type="Proteomes" id="UP000077069"/>
    </source>
</evidence>
<dbReference type="InterPro" id="IPR052895">
    <property type="entry name" value="HetReg/Transcr_Mod"/>
</dbReference>
<dbReference type="InterPro" id="IPR010730">
    <property type="entry name" value="HET"/>
</dbReference>
<dbReference type="InParanoid" id="A0A177CJY0"/>
<sequence>MDKLYTAYPLDHKKEHIRLINIDLGPWEAELTSTFSVVSLRDSPDFVALSYVWGDNSLSDHSAVNIEGCPVPVTPNLYAALRRLRWHAHEVGQGNLIVWADALCISQNDRIEKQHQIPLMRRIYSCCRNTAIWLGELSIRDNSASIPLSPHPSESIAVTDRLIQDLQHDQHLDKIEPFDRDETDSLFVDVRQVFERLSYSTWFLRRWVLQEAVLAATVKVYFGPVLQDLDTLSQAMENYAEHIEQACCTTAKPGHYIMRQRIRGFLQEFSSLQDLRDRRSERAHILHLCREFSGRQTSLELDCVYALLGLTNPPATIVPDYTVSIDSLCTEICTDYIGKEHSLDFLHLASSSIGQAQMPTWVVDWTAFVDCKASKRAWNWLADLFHPTAGLSQKPHIRDQYFLEIIACPIDRVEDTVKLPMTGNITDAIRNFLAILLDEVYSDVDYPTGGTWLMAWLRTLSADSCWGANSARRLSKEDCDFYWSSIFTGSGYAPGQKVRLAGGRLVLADAHLNDIIRMLRLVQEDRRIFYTNNGYIGVADDDIEPGDVVFLVPGCSMPMVMRSKDSAFYLQIVSACYLHGWTDGEIAIAPKRYRAVYIE</sequence>
<gene>
    <name evidence="2" type="ORF">CC84DRAFT_1163367</name>
</gene>